<comment type="caution">
    <text evidence="1">The sequence shown here is derived from an EMBL/GenBank/DDBJ whole genome shotgun (WGS) entry which is preliminary data.</text>
</comment>
<protein>
    <submittedName>
        <fullName evidence="1">Uncharacterized protein</fullName>
    </submittedName>
</protein>
<evidence type="ECO:0000313" key="2">
    <source>
        <dbReference type="Proteomes" id="UP000823775"/>
    </source>
</evidence>
<accession>A0ABS8SUV6</accession>
<sequence length="87" mass="10176">MFKSVLIQRIPPSMIQGTAEYAVRLPKSRTVNWFALNMVEKIEQEEKGKFSLLRTINHPVPWRPVSEDVTKVPVSMSIMYNNKWEDI</sequence>
<evidence type="ECO:0000313" key="1">
    <source>
        <dbReference type="EMBL" id="MCD7462821.1"/>
    </source>
</evidence>
<dbReference type="Proteomes" id="UP000823775">
    <property type="component" value="Unassembled WGS sequence"/>
</dbReference>
<reference evidence="1 2" key="1">
    <citation type="journal article" date="2021" name="BMC Genomics">
        <title>Datura genome reveals duplications of psychoactive alkaloid biosynthetic genes and high mutation rate following tissue culture.</title>
        <authorList>
            <person name="Rajewski A."/>
            <person name="Carter-House D."/>
            <person name="Stajich J."/>
            <person name="Litt A."/>
        </authorList>
    </citation>
    <scope>NUCLEOTIDE SEQUENCE [LARGE SCALE GENOMIC DNA]</scope>
    <source>
        <strain evidence="1">AR-01</strain>
    </source>
</reference>
<keyword evidence="2" id="KW-1185">Reference proteome</keyword>
<organism evidence="1 2">
    <name type="scientific">Datura stramonium</name>
    <name type="common">Jimsonweed</name>
    <name type="synonym">Common thornapple</name>
    <dbReference type="NCBI Taxonomy" id="4076"/>
    <lineage>
        <taxon>Eukaryota</taxon>
        <taxon>Viridiplantae</taxon>
        <taxon>Streptophyta</taxon>
        <taxon>Embryophyta</taxon>
        <taxon>Tracheophyta</taxon>
        <taxon>Spermatophyta</taxon>
        <taxon>Magnoliopsida</taxon>
        <taxon>eudicotyledons</taxon>
        <taxon>Gunneridae</taxon>
        <taxon>Pentapetalae</taxon>
        <taxon>asterids</taxon>
        <taxon>lamiids</taxon>
        <taxon>Solanales</taxon>
        <taxon>Solanaceae</taxon>
        <taxon>Solanoideae</taxon>
        <taxon>Datureae</taxon>
        <taxon>Datura</taxon>
    </lineage>
</organism>
<gene>
    <name evidence="1" type="ORF">HAX54_049419</name>
</gene>
<proteinExistence type="predicted"/>
<name>A0ABS8SUV6_DATST</name>
<dbReference type="EMBL" id="JACEIK010000837">
    <property type="protein sequence ID" value="MCD7462821.1"/>
    <property type="molecule type" value="Genomic_DNA"/>
</dbReference>